<proteinExistence type="predicted"/>
<reference evidence="1" key="1">
    <citation type="journal article" date="2021" name="Proc. Natl. Acad. Sci. U.S.A.">
        <title>A Catalog of Tens of Thousands of Viruses from Human Metagenomes Reveals Hidden Associations with Chronic Diseases.</title>
        <authorList>
            <person name="Tisza M.J."/>
            <person name="Buck C.B."/>
        </authorList>
    </citation>
    <scope>NUCLEOTIDE SEQUENCE</scope>
    <source>
        <strain evidence="1">CtOCb13</strain>
    </source>
</reference>
<name>A0A8S5Q1N0_9CAUD</name>
<evidence type="ECO:0000313" key="1">
    <source>
        <dbReference type="EMBL" id="DAE12651.1"/>
    </source>
</evidence>
<sequence length="237" mass="27414">MNEKIIARMRNIVADVMTSFKTDFENYDRPYIEQATTEQFPMIWIVGKSHTNLLQLGAFRNSFFGREDVRYRYAQGDDGFSGYLEPLNNDRVFLITVDDVLPVTKKQACEAIRDMVLPVVNDWEAQNGELPYDIRMTLKFGGITYSQLKELIRDCEAHGDDSLLKKLKGLRRRMKLGADHYVQITYHSFYHKFTFCEYLNGNPRINGGIVFHGWPETGYKTNGSVQLSPSYGWSVHT</sequence>
<organism evidence="1">
    <name type="scientific">Siphoviridae sp. ctOCb13</name>
    <dbReference type="NCBI Taxonomy" id="2825477"/>
    <lineage>
        <taxon>Viruses</taxon>
        <taxon>Duplodnaviria</taxon>
        <taxon>Heunggongvirae</taxon>
        <taxon>Uroviricota</taxon>
        <taxon>Caudoviricetes</taxon>
    </lineage>
</organism>
<dbReference type="EMBL" id="BK015555">
    <property type="protein sequence ID" value="DAE12651.1"/>
    <property type="molecule type" value="Genomic_DNA"/>
</dbReference>
<accession>A0A8S5Q1N0</accession>
<protein>
    <submittedName>
        <fullName evidence="1">Uncharacterized protein</fullName>
    </submittedName>
</protein>